<keyword evidence="7" id="KW-0832">Ubl conjugation</keyword>
<reference evidence="15" key="1">
    <citation type="journal article" date="2023" name="PhytoFront">
        <title>Draft Genome Resources of Seven Strains of Tilletia horrida, Causal Agent of Kernel Smut of Rice.</title>
        <authorList>
            <person name="Khanal S."/>
            <person name="Antony Babu S."/>
            <person name="Zhou X.G."/>
        </authorList>
    </citation>
    <scope>NUCLEOTIDE SEQUENCE</scope>
    <source>
        <strain evidence="15">TX3</strain>
    </source>
</reference>
<name>A0AAN6GEY5_9BASI</name>
<feature type="region of interest" description="Disordered" evidence="14">
    <location>
        <begin position="637"/>
        <end position="665"/>
    </location>
</feature>
<evidence type="ECO:0000256" key="9">
    <source>
        <dbReference type="ARBA" id="ARBA00023054"/>
    </source>
</evidence>
<dbReference type="PANTHER" id="PTHR13034:SF2">
    <property type="entry name" value="DYNACTIN SUBUNIT 4"/>
    <property type="match status" value="1"/>
</dbReference>
<evidence type="ECO:0000256" key="14">
    <source>
        <dbReference type="SAM" id="MobiDB-lite"/>
    </source>
</evidence>
<comment type="subcellular location">
    <subcellularLocation>
        <location evidence="1">Cytoplasm</location>
        <location evidence="1">Cytoskeleton</location>
        <location evidence="1">Microtubule organizing center</location>
        <location evidence="1">Centrosome</location>
    </subcellularLocation>
    <subcellularLocation>
        <location evidence="2">Cytoplasm</location>
        <location evidence="2">Cytoskeleton</location>
        <location evidence="2">Stress fiber</location>
    </subcellularLocation>
    <subcellularLocation>
        <location evidence="3">Cytoplasm</location>
        <location evidence="3">Myofibril</location>
    </subcellularLocation>
</comment>
<evidence type="ECO:0000256" key="6">
    <source>
        <dbReference type="ARBA" id="ARBA00022553"/>
    </source>
</evidence>
<evidence type="ECO:0000256" key="11">
    <source>
        <dbReference type="ARBA" id="ARBA00034776"/>
    </source>
</evidence>
<sequence length="733" mass="77514">MPTSVLFHCPCTGEPKAHDPPSLPSYSPAAVYSYFPLQNLYFCDDCDQVRCDQCLNIEISSFFCPNCMFTIQASHVKEQQNRCDRNCFLCPICTNTLVTVPSDPEQDFPPVSKEASIGGAPYYLYCTCCKWDSKEIKLEFERPTGLSMQLQRSEEQSSDVLELQKLQEYYASLLKATSAADGPSTHRGTPANLRASKLLRDVPALATNSKYLQGRSHALPSLYSGRGGSGAAGGGGGRPEPITEWVFPGELKPYEAQTSYAPSTLGEELSVLGRREESNRDFLRATSDDQLITSLEQRWTAPTLPPRVQDLRPQRVPAAFRATKRCSVCNHICIRPDVKSGFHRFKIKTFFSNYVPDITVAPSALQPLDPNADQSALSRLSRGRASLSLRSGAGVGGRAGGRPQSVFGPAGLGLGSGLGGAVGSGAQASLLTPRAVDVENLRPGGKYAFDLVFTNPLGENMNVTIVIAKPSAATAAGANSFVPHAGTPALNAEMRSPRSPAEAPLSPGGTPTPAAGTAFTNTPLRLPWQVTPSAETFPVAPNNDLLDELDGAAALGNALDDTNDLLDDDEELGDINEDENDGDGADGLSRTRRRPGKRKGQAYKQNGHHTSVTLELALGSDASGEIEFGLYVSYNTYPEGSQPRPGSSPTRDRAGSPTKGSSDKGLSFWTAVRLGRCAPRSALLPAPAAPAGVGHGRDAAGNLGNLGAIETTTTTTAGSAATTAAAPTPASAA</sequence>
<keyword evidence="9" id="KW-0175">Coiled coil</keyword>
<evidence type="ECO:0000256" key="13">
    <source>
        <dbReference type="ARBA" id="ARBA00093507"/>
    </source>
</evidence>
<dbReference type="InterPro" id="IPR008603">
    <property type="entry name" value="DCTN4"/>
</dbReference>
<proteinExistence type="inferred from homology"/>
<evidence type="ECO:0000256" key="2">
    <source>
        <dbReference type="ARBA" id="ARBA00004529"/>
    </source>
</evidence>
<feature type="compositionally biased region" description="Basic residues" evidence="14">
    <location>
        <begin position="590"/>
        <end position="601"/>
    </location>
</feature>
<evidence type="ECO:0000256" key="12">
    <source>
        <dbReference type="ARBA" id="ARBA00034864"/>
    </source>
</evidence>
<keyword evidence="16" id="KW-1185">Reference proteome</keyword>
<evidence type="ECO:0000256" key="4">
    <source>
        <dbReference type="ARBA" id="ARBA00022490"/>
    </source>
</evidence>
<feature type="compositionally biased region" description="Acidic residues" evidence="14">
    <location>
        <begin position="561"/>
        <end position="584"/>
    </location>
</feature>
<evidence type="ECO:0000256" key="7">
    <source>
        <dbReference type="ARBA" id="ARBA00022843"/>
    </source>
</evidence>
<evidence type="ECO:0000256" key="10">
    <source>
        <dbReference type="ARBA" id="ARBA00023212"/>
    </source>
</evidence>
<keyword evidence="5" id="KW-1017">Isopeptide bond</keyword>
<feature type="region of interest" description="Disordered" evidence="14">
    <location>
        <begin position="560"/>
        <end position="608"/>
    </location>
</feature>
<dbReference type="Proteomes" id="UP001176521">
    <property type="component" value="Unassembled WGS sequence"/>
</dbReference>
<evidence type="ECO:0000313" key="16">
    <source>
        <dbReference type="Proteomes" id="UP001176521"/>
    </source>
</evidence>
<feature type="region of interest" description="Disordered" evidence="14">
    <location>
        <begin position="489"/>
        <end position="520"/>
    </location>
</feature>
<accession>A0AAN6GEY5</accession>
<dbReference type="GO" id="GO:0005869">
    <property type="term" value="C:dynactin complex"/>
    <property type="evidence" value="ECO:0007669"/>
    <property type="project" value="InterPro"/>
</dbReference>
<comment type="caution">
    <text evidence="15">The sequence shown here is derived from an EMBL/GenBank/DDBJ whole genome shotgun (WGS) entry which is preliminary data.</text>
</comment>
<feature type="compositionally biased region" description="Polar residues" evidence="14">
    <location>
        <begin position="637"/>
        <end position="649"/>
    </location>
</feature>
<dbReference type="GO" id="GO:0001725">
    <property type="term" value="C:stress fiber"/>
    <property type="evidence" value="ECO:0007669"/>
    <property type="project" value="UniProtKB-SubCell"/>
</dbReference>
<comment type="subunit">
    <text evidence="13">Subunit of dynactin, a multiprotein complex part of a tripartite complex with dynein and a adapter, such as BICDL1, BICD2 or HOOK3. The dynactin complex is built around ACTR1A/ACTB filament and consists of an actin-related filament composed of a shoulder domain, a pointed end and a barbed end. Its length is defined by its flexible shoulder domain. The soulder is composed of 2 DCTN1 subunits, 4 DCTN2 and 2 DCTN3. The 4 DCNT2 (via N-terminus) bind the ACTR1A filament and act as molecular rulers to determine the length. The pointed end is important for binding dynein-dynactin cargo adapters. Consists of 4 subunits: ACTR10, DCNT4, DCTN5 and DCTN6. The barbed end is composed of a CAPZA1:CAPZB heterodimers, which binds ACTR1A/ACTB filament and dynactin and stabilizes dynactin. Interacts with ATP7B, but not ATP7A, in a copper-dependent manner. Interacts with ANK2; this interaction is required for localization at costameres. Interacts with N4BP2L1.</text>
</comment>
<dbReference type="EMBL" id="JAPDMQ010000090">
    <property type="protein sequence ID" value="KAK0535699.1"/>
    <property type="molecule type" value="Genomic_DNA"/>
</dbReference>
<keyword evidence="10" id="KW-0206">Cytoskeleton</keyword>
<feature type="region of interest" description="Disordered" evidence="14">
    <location>
        <begin position="714"/>
        <end position="733"/>
    </location>
</feature>
<keyword evidence="4" id="KW-0963">Cytoplasm</keyword>
<keyword evidence="8" id="KW-0007">Acetylation</keyword>
<evidence type="ECO:0000256" key="3">
    <source>
        <dbReference type="ARBA" id="ARBA00004657"/>
    </source>
</evidence>
<organism evidence="15 16">
    <name type="scientific">Tilletia horrida</name>
    <dbReference type="NCBI Taxonomy" id="155126"/>
    <lineage>
        <taxon>Eukaryota</taxon>
        <taxon>Fungi</taxon>
        <taxon>Dikarya</taxon>
        <taxon>Basidiomycota</taxon>
        <taxon>Ustilaginomycotina</taxon>
        <taxon>Exobasidiomycetes</taxon>
        <taxon>Tilletiales</taxon>
        <taxon>Tilletiaceae</taxon>
        <taxon>Tilletia</taxon>
    </lineage>
</organism>
<dbReference type="Pfam" id="PF05502">
    <property type="entry name" value="Dynactin_p62"/>
    <property type="match status" value="2"/>
</dbReference>
<comment type="similarity">
    <text evidence="11">Belongs to the dynactin subunit 4 family.</text>
</comment>
<evidence type="ECO:0000313" key="15">
    <source>
        <dbReference type="EMBL" id="KAK0535699.1"/>
    </source>
</evidence>
<feature type="compositionally biased region" description="Low complexity" evidence="14">
    <location>
        <begin position="507"/>
        <end position="518"/>
    </location>
</feature>
<evidence type="ECO:0000256" key="1">
    <source>
        <dbReference type="ARBA" id="ARBA00004300"/>
    </source>
</evidence>
<evidence type="ECO:0000256" key="5">
    <source>
        <dbReference type="ARBA" id="ARBA00022499"/>
    </source>
</evidence>
<gene>
    <name evidence="15" type="ORF">OC842_002210</name>
</gene>
<evidence type="ECO:0000256" key="8">
    <source>
        <dbReference type="ARBA" id="ARBA00022990"/>
    </source>
</evidence>
<dbReference type="PANTHER" id="PTHR13034">
    <property type="entry name" value="DYNACTIN P62 SUBUNIT"/>
    <property type="match status" value="1"/>
</dbReference>
<keyword evidence="6" id="KW-0597">Phosphoprotein</keyword>
<protein>
    <recommendedName>
        <fullName evidence="12">Dynactin subunit 4</fullName>
    </recommendedName>
</protein>
<dbReference type="AlphaFoldDB" id="A0AAN6GEY5"/>